<dbReference type="Gene3D" id="3.90.1150.10">
    <property type="entry name" value="Aspartate Aminotransferase, domain 1"/>
    <property type="match status" value="1"/>
</dbReference>
<name>A0A2J7R2E9_9NEOP</name>
<dbReference type="PANTHER" id="PTHR45744:SF2">
    <property type="entry name" value="TYROSINE AMINOTRANSFERASE"/>
    <property type="match status" value="1"/>
</dbReference>
<organism evidence="16 17">
    <name type="scientific">Cryptotermes secundus</name>
    <dbReference type="NCBI Taxonomy" id="105785"/>
    <lineage>
        <taxon>Eukaryota</taxon>
        <taxon>Metazoa</taxon>
        <taxon>Ecdysozoa</taxon>
        <taxon>Arthropoda</taxon>
        <taxon>Hexapoda</taxon>
        <taxon>Insecta</taxon>
        <taxon>Pterygota</taxon>
        <taxon>Neoptera</taxon>
        <taxon>Polyneoptera</taxon>
        <taxon>Dictyoptera</taxon>
        <taxon>Blattodea</taxon>
        <taxon>Blattoidea</taxon>
        <taxon>Termitoidae</taxon>
        <taxon>Kalotermitidae</taxon>
        <taxon>Cryptotermitinae</taxon>
        <taxon>Cryptotermes</taxon>
    </lineage>
</organism>
<dbReference type="PROSITE" id="PS00105">
    <property type="entry name" value="AA_TRANSFER_CLASS_1"/>
    <property type="match status" value="1"/>
</dbReference>
<evidence type="ECO:0000256" key="12">
    <source>
        <dbReference type="ARBA" id="ARBA00047798"/>
    </source>
</evidence>
<evidence type="ECO:0000256" key="1">
    <source>
        <dbReference type="ARBA" id="ARBA00001933"/>
    </source>
</evidence>
<dbReference type="NCBIfam" id="TIGR01264">
    <property type="entry name" value="tyr_amTase_E"/>
    <property type="match status" value="1"/>
</dbReference>
<dbReference type="CDD" id="cd00609">
    <property type="entry name" value="AAT_like"/>
    <property type="match status" value="1"/>
</dbReference>
<dbReference type="InterPro" id="IPR015424">
    <property type="entry name" value="PyrdxlP-dep_Trfase"/>
</dbReference>
<evidence type="ECO:0000256" key="4">
    <source>
        <dbReference type="ARBA" id="ARBA00011738"/>
    </source>
</evidence>
<dbReference type="UniPathway" id="UPA00139">
    <property type="reaction ID" value="UER00338"/>
</dbReference>
<comment type="caution">
    <text evidence="16">The sequence shown here is derived from an EMBL/GenBank/DDBJ whole genome shotgun (WGS) entry which is preliminary data.</text>
</comment>
<dbReference type="AlphaFoldDB" id="A0A2J7R2E9"/>
<evidence type="ECO:0000256" key="9">
    <source>
        <dbReference type="ARBA" id="ARBA00022878"/>
    </source>
</evidence>
<evidence type="ECO:0000313" key="17">
    <source>
        <dbReference type="Proteomes" id="UP000235965"/>
    </source>
</evidence>
<dbReference type="Gene3D" id="3.40.640.10">
    <property type="entry name" value="Type I PLP-dependent aspartate aminotransferase-like (Major domain)"/>
    <property type="match status" value="1"/>
</dbReference>
<evidence type="ECO:0000256" key="7">
    <source>
        <dbReference type="ARBA" id="ARBA00022576"/>
    </source>
</evidence>
<dbReference type="PANTHER" id="PTHR45744">
    <property type="entry name" value="TYROSINE AMINOTRANSFERASE"/>
    <property type="match status" value="1"/>
</dbReference>
<evidence type="ECO:0000256" key="14">
    <source>
        <dbReference type="PIRSR" id="PIRSR000517-1"/>
    </source>
</evidence>
<comment type="pathway">
    <text evidence="2 13">Amino-acid degradation; L-phenylalanine degradation; acetoacetate and fumarate from L-phenylalanine: step 2/6.</text>
</comment>
<evidence type="ECO:0000313" key="16">
    <source>
        <dbReference type="EMBL" id="PNF35001.1"/>
    </source>
</evidence>
<keyword evidence="7 16" id="KW-0032">Aminotransferase</keyword>
<proteinExistence type="inferred from homology"/>
<dbReference type="NCBIfam" id="TIGR01265">
    <property type="entry name" value="tyr_nico_aTase"/>
    <property type="match status" value="1"/>
</dbReference>
<dbReference type="InterPro" id="IPR004839">
    <property type="entry name" value="Aminotransferase_I/II_large"/>
</dbReference>
<comment type="catalytic activity">
    <reaction evidence="12 13">
        <text>L-tyrosine + 2-oxoglutarate = 3-(4-hydroxyphenyl)pyruvate + L-glutamate</text>
        <dbReference type="Rhea" id="RHEA:15093"/>
        <dbReference type="ChEBI" id="CHEBI:16810"/>
        <dbReference type="ChEBI" id="CHEBI:29985"/>
        <dbReference type="ChEBI" id="CHEBI:36242"/>
        <dbReference type="ChEBI" id="CHEBI:58315"/>
        <dbReference type="EC" id="2.6.1.5"/>
    </reaction>
</comment>
<sequence>MPRSAVQYSPVPVVAGHQEAREAVARYSSSAAVTVHSQDVVLCSGCSCALDLAITVLANPGQNILVPRPGFPLYRTLAESLGIHVKSYNLRPERGWEVDTMHLEQQIDASTAALVVSNPSNPCGSVYSRQHLRDILQVARAKFVPVIADEIYEHMVFPGQTFHPLASVSDDVPILACSGITKRFLVPGWRMGWITIHDRHGIFETAGVRAGLQRLSQRILGSNTLVQGALASIFTRTPEKFFQDTIMTLQCHANIAYDMLKGAKGLTPLMPKGAMYMMVGINMAEFPDFASELNFVEQMVTEESVFCLPSKCFDYTNYMRLVLTVPEEQLREACHRITAFCKRYHRPEDADSHKGNTDVVETCTSNCSAALRESRDLIVPKDASISP</sequence>
<dbReference type="GO" id="GO:0006572">
    <property type="term" value="P:L-tyrosine catabolic process"/>
    <property type="evidence" value="ECO:0007669"/>
    <property type="project" value="UniProtKB-KW"/>
</dbReference>
<gene>
    <name evidence="16" type="primary">Tat_2</name>
    <name evidence="16" type="ORF">B7P43_G12133</name>
</gene>
<evidence type="ECO:0000256" key="5">
    <source>
        <dbReference type="ARBA" id="ARBA00012749"/>
    </source>
</evidence>
<keyword evidence="8 16" id="KW-0808">Transferase</keyword>
<dbReference type="GO" id="GO:0004838">
    <property type="term" value="F:L-tyrosine-2-oxoglutarate transaminase activity"/>
    <property type="evidence" value="ECO:0007669"/>
    <property type="project" value="UniProtKB-UniRule"/>
</dbReference>
<evidence type="ECO:0000256" key="6">
    <source>
        <dbReference type="ARBA" id="ARBA00015959"/>
    </source>
</evidence>
<dbReference type="GO" id="GO:0030170">
    <property type="term" value="F:pyridoxal phosphate binding"/>
    <property type="evidence" value="ECO:0007669"/>
    <property type="project" value="InterPro"/>
</dbReference>
<dbReference type="Pfam" id="PF00155">
    <property type="entry name" value="Aminotran_1_2"/>
    <property type="match status" value="1"/>
</dbReference>
<feature type="modified residue" description="N6-(pyridoxal phosphate)lysine" evidence="14">
    <location>
        <position position="182"/>
    </location>
</feature>
<evidence type="ECO:0000256" key="10">
    <source>
        <dbReference type="ARBA" id="ARBA00022898"/>
    </source>
</evidence>
<comment type="cofactor">
    <cofactor evidence="1 13 14">
        <name>pyridoxal 5'-phosphate</name>
        <dbReference type="ChEBI" id="CHEBI:597326"/>
    </cofactor>
</comment>
<dbReference type="Proteomes" id="UP000235965">
    <property type="component" value="Unassembled WGS sequence"/>
</dbReference>
<keyword evidence="11" id="KW-0585">Phenylalanine catabolism</keyword>
<dbReference type="EC" id="2.6.1.5" evidence="5 13"/>
<evidence type="ECO:0000256" key="3">
    <source>
        <dbReference type="ARBA" id="ARBA00007441"/>
    </source>
</evidence>
<dbReference type="OrthoDB" id="7042322at2759"/>
<dbReference type="InterPro" id="IPR004838">
    <property type="entry name" value="NHTrfase_class1_PyrdxlP-BS"/>
</dbReference>
<evidence type="ECO:0000259" key="15">
    <source>
        <dbReference type="Pfam" id="PF00155"/>
    </source>
</evidence>
<keyword evidence="9" id="KW-0828">Tyrosine catabolism</keyword>
<dbReference type="EMBL" id="NEVH01007831">
    <property type="protein sequence ID" value="PNF35001.1"/>
    <property type="molecule type" value="Genomic_DNA"/>
</dbReference>
<dbReference type="GO" id="GO:0006559">
    <property type="term" value="P:L-phenylalanine catabolic process"/>
    <property type="evidence" value="ECO:0007669"/>
    <property type="project" value="UniProtKB-UniRule"/>
</dbReference>
<dbReference type="InterPro" id="IPR005957">
    <property type="entry name" value="Tyrosine_aminoTrfase"/>
</dbReference>
<protein>
    <recommendedName>
        <fullName evidence="6 13">Tyrosine aminotransferase</fullName>
        <shortName evidence="13">TAT</shortName>
        <ecNumber evidence="5 13">2.6.1.5</ecNumber>
    </recommendedName>
</protein>
<dbReference type="InterPro" id="IPR015421">
    <property type="entry name" value="PyrdxlP-dep_Trfase_major"/>
</dbReference>
<dbReference type="PIRSF" id="PIRSF000517">
    <property type="entry name" value="Tyr_transaminase"/>
    <property type="match status" value="1"/>
</dbReference>
<keyword evidence="10 13" id="KW-0663">Pyridoxal phosphate</keyword>
<dbReference type="InterPro" id="IPR015422">
    <property type="entry name" value="PyrdxlP-dep_Trfase_small"/>
</dbReference>
<accession>A0A2J7R2E9</accession>
<keyword evidence="17" id="KW-1185">Reference proteome</keyword>
<evidence type="ECO:0000256" key="8">
    <source>
        <dbReference type="ARBA" id="ARBA00022679"/>
    </source>
</evidence>
<evidence type="ECO:0000256" key="11">
    <source>
        <dbReference type="ARBA" id="ARBA00023232"/>
    </source>
</evidence>
<reference evidence="16 17" key="1">
    <citation type="submission" date="2017-12" db="EMBL/GenBank/DDBJ databases">
        <title>Hemimetabolous genomes reveal molecular basis of termite eusociality.</title>
        <authorList>
            <person name="Harrison M.C."/>
            <person name="Jongepier E."/>
            <person name="Robertson H.M."/>
            <person name="Arning N."/>
            <person name="Bitard-Feildel T."/>
            <person name="Chao H."/>
            <person name="Childers C.P."/>
            <person name="Dinh H."/>
            <person name="Doddapaneni H."/>
            <person name="Dugan S."/>
            <person name="Gowin J."/>
            <person name="Greiner C."/>
            <person name="Han Y."/>
            <person name="Hu H."/>
            <person name="Hughes D.S.T."/>
            <person name="Huylmans A.-K."/>
            <person name="Kemena C."/>
            <person name="Kremer L.P.M."/>
            <person name="Lee S.L."/>
            <person name="Lopez-Ezquerra A."/>
            <person name="Mallet L."/>
            <person name="Monroy-Kuhn J.M."/>
            <person name="Moser A."/>
            <person name="Murali S.C."/>
            <person name="Muzny D.M."/>
            <person name="Otani S."/>
            <person name="Piulachs M.-D."/>
            <person name="Poelchau M."/>
            <person name="Qu J."/>
            <person name="Schaub F."/>
            <person name="Wada-Katsumata A."/>
            <person name="Worley K.C."/>
            <person name="Xie Q."/>
            <person name="Ylla G."/>
            <person name="Poulsen M."/>
            <person name="Gibbs R.A."/>
            <person name="Schal C."/>
            <person name="Richards S."/>
            <person name="Belles X."/>
            <person name="Korb J."/>
            <person name="Bornberg-Bauer E."/>
        </authorList>
    </citation>
    <scope>NUCLEOTIDE SEQUENCE [LARGE SCALE GENOMIC DNA]</scope>
    <source>
        <tissue evidence="16">Whole body</tissue>
    </source>
</reference>
<evidence type="ECO:0000256" key="13">
    <source>
        <dbReference type="PIRNR" id="PIRNR000517"/>
    </source>
</evidence>
<comment type="function">
    <text evidence="13">Transaminase involved in tyrosine breakdown. Converts tyrosine to p-hydroxyphenylpyruvate.</text>
</comment>
<evidence type="ECO:0000256" key="2">
    <source>
        <dbReference type="ARBA" id="ARBA00005203"/>
    </source>
</evidence>
<dbReference type="InterPro" id="IPR005958">
    <property type="entry name" value="TyrNic_aminoTrfase"/>
</dbReference>
<comment type="similarity">
    <text evidence="3 13">Belongs to the class-I pyridoxal-phosphate-dependent aminotransferase family.</text>
</comment>
<dbReference type="SUPFAM" id="SSF53383">
    <property type="entry name" value="PLP-dependent transferases"/>
    <property type="match status" value="1"/>
</dbReference>
<comment type="subunit">
    <text evidence="4 13">Homodimer.</text>
</comment>
<feature type="domain" description="Aminotransferase class I/classII large" evidence="15">
    <location>
        <begin position="14"/>
        <end position="337"/>
    </location>
</feature>